<dbReference type="PROSITE" id="PS50011">
    <property type="entry name" value="PROTEIN_KINASE_DOM"/>
    <property type="match status" value="1"/>
</dbReference>
<keyword evidence="3" id="KW-1185">Reference proteome</keyword>
<dbReference type="InterPro" id="IPR011009">
    <property type="entry name" value="Kinase-like_dom_sf"/>
</dbReference>
<dbReference type="InterPro" id="IPR000719">
    <property type="entry name" value="Prot_kinase_dom"/>
</dbReference>
<dbReference type="OrthoDB" id="5239176at2759"/>
<dbReference type="AlphaFoldDB" id="A0A423WCL0"/>
<evidence type="ECO:0000313" key="2">
    <source>
        <dbReference type="EMBL" id="ROW01087.1"/>
    </source>
</evidence>
<evidence type="ECO:0000313" key="3">
    <source>
        <dbReference type="Proteomes" id="UP000284375"/>
    </source>
</evidence>
<dbReference type="GO" id="GO:0004672">
    <property type="term" value="F:protein kinase activity"/>
    <property type="evidence" value="ECO:0007669"/>
    <property type="project" value="InterPro"/>
</dbReference>
<reference evidence="2 3" key="1">
    <citation type="submission" date="2015-09" db="EMBL/GenBank/DDBJ databases">
        <title>Host preference determinants of Valsa canker pathogens revealed by comparative genomics.</title>
        <authorList>
            <person name="Yin Z."/>
            <person name="Huang L."/>
        </authorList>
    </citation>
    <scope>NUCLEOTIDE SEQUENCE [LARGE SCALE GENOMIC DNA]</scope>
    <source>
        <strain evidence="2 3">YSFL</strain>
    </source>
</reference>
<feature type="domain" description="Protein kinase" evidence="1">
    <location>
        <begin position="1"/>
        <end position="308"/>
    </location>
</feature>
<dbReference type="STRING" id="252740.A0A423WCL0"/>
<protein>
    <recommendedName>
        <fullName evidence="1">Protein kinase domain-containing protein</fullName>
    </recommendedName>
</protein>
<evidence type="ECO:0000259" key="1">
    <source>
        <dbReference type="PROSITE" id="PS50011"/>
    </source>
</evidence>
<dbReference type="Proteomes" id="UP000284375">
    <property type="component" value="Unassembled WGS sequence"/>
</dbReference>
<dbReference type="EMBL" id="LJZO01000007">
    <property type="protein sequence ID" value="ROW01087.1"/>
    <property type="molecule type" value="Genomic_DNA"/>
</dbReference>
<proteinExistence type="predicted"/>
<dbReference type="SUPFAM" id="SSF56112">
    <property type="entry name" value="Protein kinase-like (PK-like)"/>
    <property type="match status" value="1"/>
</dbReference>
<accession>A0A423WCL0</accession>
<name>A0A423WCL0_CYTCH</name>
<dbReference type="GO" id="GO:0005524">
    <property type="term" value="F:ATP binding"/>
    <property type="evidence" value="ECO:0007669"/>
    <property type="project" value="InterPro"/>
</dbReference>
<sequence>MAPPDTHHCTQSHRRMDTTAIARIVDSQATEPELDSSEEEDLYLELTCSCEAEEDYSYKNCYGGALFPICIGDVIHNGQDQYMVDHRLGRGASSTVCILWKIPPSFVQAITNDTPKVLGAPTERLRLRPLREGSKSGHRLLPAKFPLASLSDEVYLSDSGLLLMAGTTVDYKLQGIFAFVSPERCHERDPSPASDMWSFMVVFVYLYLGTENSPVPECIFATRLRKNWQEEVSATARRYSEWVKEGEEEYAERANSAAQEAIVKEQAEPHALKVLRSVFRHRPEERLTASQLLDDPDWKKLMELCGVH</sequence>
<dbReference type="Gene3D" id="1.10.510.10">
    <property type="entry name" value="Transferase(Phosphotransferase) domain 1"/>
    <property type="match status" value="1"/>
</dbReference>
<organism evidence="2 3">
    <name type="scientific">Cytospora chrysosperma</name>
    <name type="common">Cytospora canker fungus</name>
    <name type="synonym">Sphaeria chrysosperma</name>
    <dbReference type="NCBI Taxonomy" id="252740"/>
    <lineage>
        <taxon>Eukaryota</taxon>
        <taxon>Fungi</taxon>
        <taxon>Dikarya</taxon>
        <taxon>Ascomycota</taxon>
        <taxon>Pezizomycotina</taxon>
        <taxon>Sordariomycetes</taxon>
        <taxon>Sordariomycetidae</taxon>
        <taxon>Diaporthales</taxon>
        <taxon>Cytosporaceae</taxon>
        <taxon>Cytospora</taxon>
    </lineage>
</organism>
<comment type="caution">
    <text evidence="2">The sequence shown here is derived from an EMBL/GenBank/DDBJ whole genome shotgun (WGS) entry which is preliminary data.</text>
</comment>
<gene>
    <name evidence="2" type="ORF">VSDG_02767</name>
</gene>